<feature type="domain" description="SH2" evidence="4">
    <location>
        <begin position="285"/>
        <end position="371"/>
    </location>
</feature>
<dbReference type="OrthoDB" id="6270897at2759"/>
<proteinExistence type="predicted"/>
<dbReference type="GO" id="GO:0046935">
    <property type="term" value="F:1-phosphatidylinositol-3-kinase regulator activity"/>
    <property type="evidence" value="ECO:0007669"/>
    <property type="project" value="TreeGrafter"/>
</dbReference>
<dbReference type="GO" id="GO:0005942">
    <property type="term" value="C:phosphatidylinositol 3-kinase complex"/>
    <property type="evidence" value="ECO:0007669"/>
    <property type="project" value="TreeGrafter"/>
</dbReference>
<dbReference type="InterPro" id="IPR000980">
    <property type="entry name" value="SH2"/>
</dbReference>
<dbReference type="SUPFAM" id="SSF55550">
    <property type="entry name" value="SH2 domain"/>
    <property type="match status" value="1"/>
</dbReference>
<dbReference type="SMART" id="SM00252">
    <property type="entry name" value="SH2"/>
    <property type="match status" value="1"/>
</dbReference>
<dbReference type="PANTHER" id="PTHR10155">
    <property type="entry name" value="PHOSPHATIDYLINOSITOL 3-KINASE REGULATORY SUBUNIT"/>
    <property type="match status" value="1"/>
</dbReference>
<keyword evidence="6" id="KW-1185">Reference proteome</keyword>
<comment type="caution">
    <text evidence="5">The sequence shown here is derived from an EMBL/GenBank/DDBJ whole genome shotgun (WGS) entry which is preliminary data.</text>
</comment>
<feature type="region of interest" description="Disordered" evidence="3">
    <location>
        <begin position="1"/>
        <end position="35"/>
    </location>
</feature>
<dbReference type="Pfam" id="PF00017">
    <property type="entry name" value="SH2"/>
    <property type="match status" value="1"/>
</dbReference>
<evidence type="ECO:0000313" key="5">
    <source>
        <dbReference type="EMBL" id="OWK00043.1"/>
    </source>
</evidence>
<organism evidence="5 6">
    <name type="scientific">Cervus elaphus hippelaphus</name>
    <name type="common">European red deer</name>
    <dbReference type="NCBI Taxonomy" id="46360"/>
    <lineage>
        <taxon>Eukaryota</taxon>
        <taxon>Metazoa</taxon>
        <taxon>Chordata</taxon>
        <taxon>Craniata</taxon>
        <taxon>Vertebrata</taxon>
        <taxon>Euteleostomi</taxon>
        <taxon>Mammalia</taxon>
        <taxon>Eutheria</taxon>
        <taxon>Laurasiatheria</taxon>
        <taxon>Artiodactyla</taxon>
        <taxon>Ruminantia</taxon>
        <taxon>Pecora</taxon>
        <taxon>Cervidae</taxon>
        <taxon>Cervinae</taxon>
        <taxon>Cervus</taxon>
    </lineage>
</organism>
<dbReference type="GO" id="GO:0046854">
    <property type="term" value="P:phosphatidylinositol phosphate biosynthetic process"/>
    <property type="evidence" value="ECO:0007669"/>
    <property type="project" value="TreeGrafter"/>
</dbReference>
<gene>
    <name evidence="5" type="ORF">Celaphus_00015971</name>
</gene>
<reference evidence="5 6" key="1">
    <citation type="journal article" date="2018" name="Mol. Genet. Genomics">
        <title>The red deer Cervus elaphus genome CerEla1.0: sequencing, annotating, genes, and chromosomes.</title>
        <authorList>
            <person name="Bana N.A."/>
            <person name="Nyiri A."/>
            <person name="Nagy J."/>
            <person name="Frank K."/>
            <person name="Nagy T."/>
            <person name="Steger V."/>
            <person name="Schiller M."/>
            <person name="Lakatos P."/>
            <person name="Sugar L."/>
            <person name="Horn P."/>
            <person name="Barta E."/>
            <person name="Orosz L."/>
        </authorList>
    </citation>
    <scope>NUCLEOTIDE SEQUENCE [LARGE SCALE GENOMIC DNA]</scope>
    <source>
        <strain evidence="5">Hungarian</strain>
    </source>
</reference>
<dbReference type="AlphaFoldDB" id="A0A212C221"/>
<feature type="compositionally biased region" description="Basic and acidic residues" evidence="3">
    <location>
        <begin position="1"/>
        <end position="23"/>
    </location>
</feature>
<dbReference type="PANTHER" id="PTHR10155:SF28">
    <property type="entry name" value="SUPPRESSOR OF CYTOKINE SIGNALING 6"/>
    <property type="match status" value="1"/>
</dbReference>
<evidence type="ECO:0000259" key="4">
    <source>
        <dbReference type="PROSITE" id="PS50001"/>
    </source>
</evidence>
<dbReference type="Gene3D" id="3.30.505.10">
    <property type="entry name" value="SH2 domain"/>
    <property type="match status" value="1"/>
</dbReference>
<name>A0A212C221_CEREH</name>
<sequence>MGNNRPKSEPPGHAEETAKRQAEGRGQGLRGLGERSGRGRGRVLIVVGAPGVEGLAADEARALHITVRPQLQPRALAVAPHCLGGNVRPDGGAGQGAGALARPRLALNGVCKDFSNLRQADPACPELPDPLGNPVSPAGDLCLCLGEHVPVVLRLLAQDYIRSTVPLDGSSPMEVSAIPPPAAGGPFPGHHHEDYKHPAHPDLIVAPELFADQRVGGLLMGPTGVVLQSLRGAQPKELRGAACPGAHVAESMCCHLNFDPSSAPRGPHGGDQPDEELKKLSRQGWHWGPITRWEAEGKLVNVPDGSFLLRESSDGRYLLSKSFRSHRRTLHTRMEHSNGRLSFDEQLGRGGTRSIVDLTERSIGDSEHRAF</sequence>
<accession>A0A212C221</accession>
<dbReference type="Proteomes" id="UP000242450">
    <property type="component" value="Chromosome 33"/>
</dbReference>
<evidence type="ECO:0000256" key="2">
    <source>
        <dbReference type="PROSITE-ProRule" id="PRU00191"/>
    </source>
</evidence>
<evidence type="ECO:0000256" key="3">
    <source>
        <dbReference type="SAM" id="MobiDB-lite"/>
    </source>
</evidence>
<protein>
    <recommendedName>
        <fullName evidence="4">SH2 domain-containing protein</fullName>
    </recommendedName>
</protein>
<dbReference type="InterPro" id="IPR036860">
    <property type="entry name" value="SH2_dom_sf"/>
</dbReference>
<keyword evidence="1 2" id="KW-0727">SH2 domain</keyword>
<evidence type="ECO:0000313" key="6">
    <source>
        <dbReference type="Proteomes" id="UP000242450"/>
    </source>
</evidence>
<evidence type="ECO:0000256" key="1">
    <source>
        <dbReference type="ARBA" id="ARBA00022999"/>
    </source>
</evidence>
<dbReference type="EMBL" id="MKHE01000033">
    <property type="protein sequence ID" value="OWK00043.1"/>
    <property type="molecule type" value="Genomic_DNA"/>
</dbReference>
<dbReference type="PROSITE" id="PS50001">
    <property type="entry name" value="SH2"/>
    <property type="match status" value="1"/>
</dbReference>